<name>A0A392QI05_9FABA</name>
<proteinExistence type="predicted"/>
<dbReference type="EMBL" id="LXQA010134567">
    <property type="protein sequence ID" value="MCI23176.1"/>
    <property type="molecule type" value="Genomic_DNA"/>
</dbReference>
<accession>A0A392QI05</accession>
<evidence type="ECO:0000313" key="1">
    <source>
        <dbReference type="EMBL" id="MCI23176.1"/>
    </source>
</evidence>
<organism evidence="1 2">
    <name type="scientific">Trifolium medium</name>
    <dbReference type="NCBI Taxonomy" id="97028"/>
    <lineage>
        <taxon>Eukaryota</taxon>
        <taxon>Viridiplantae</taxon>
        <taxon>Streptophyta</taxon>
        <taxon>Embryophyta</taxon>
        <taxon>Tracheophyta</taxon>
        <taxon>Spermatophyta</taxon>
        <taxon>Magnoliopsida</taxon>
        <taxon>eudicotyledons</taxon>
        <taxon>Gunneridae</taxon>
        <taxon>Pentapetalae</taxon>
        <taxon>rosids</taxon>
        <taxon>fabids</taxon>
        <taxon>Fabales</taxon>
        <taxon>Fabaceae</taxon>
        <taxon>Papilionoideae</taxon>
        <taxon>50 kb inversion clade</taxon>
        <taxon>NPAAA clade</taxon>
        <taxon>Hologalegina</taxon>
        <taxon>IRL clade</taxon>
        <taxon>Trifolieae</taxon>
        <taxon>Trifolium</taxon>
    </lineage>
</organism>
<comment type="caution">
    <text evidence="1">The sequence shown here is derived from an EMBL/GenBank/DDBJ whole genome shotgun (WGS) entry which is preliminary data.</text>
</comment>
<sequence length="68" mass="7810">MQHKSKSAENAVKVCSANWWQIGSKRLLQANWQRANSKQRQGILLFAAKVCFKQTGSEVRRFKATCQQ</sequence>
<keyword evidence="2" id="KW-1185">Reference proteome</keyword>
<reference evidence="1 2" key="1">
    <citation type="journal article" date="2018" name="Front. Plant Sci.">
        <title>Red Clover (Trifolium pratense) and Zigzag Clover (T. medium) - A Picture of Genomic Similarities and Differences.</title>
        <authorList>
            <person name="Dluhosova J."/>
            <person name="Istvanek J."/>
            <person name="Nedelnik J."/>
            <person name="Repkova J."/>
        </authorList>
    </citation>
    <scope>NUCLEOTIDE SEQUENCE [LARGE SCALE GENOMIC DNA]</scope>
    <source>
        <strain evidence="2">cv. 10/8</strain>
        <tissue evidence="1">Leaf</tissue>
    </source>
</reference>
<evidence type="ECO:0000313" key="2">
    <source>
        <dbReference type="Proteomes" id="UP000265520"/>
    </source>
</evidence>
<feature type="non-terminal residue" evidence="1">
    <location>
        <position position="68"/>
    </location>
</feature>
<dbReference type="AlphaFoldDB" id="A0A392QI05"/>
<dbReference type="Proteomes" id="UP000265520">
    <property type="component" value="Unassembled WGS sequence"/>
</dbReference>
<protein>
    <submittedName>
        <fullName evidence="1">Uncharacterized protein</fullName>
    </submittedName>
</protein>